<evidence type="ECO:0000256" key="4">
    <source>
        <dbReference type="PROSITE-ProRule" id="PRU00284"/>
    </source>
</evidence>
<keyword evidence="5" id="KW-0472">Membrane</keyword>
<evidence type="ECO:0000256" key="5">
    <source>
        <dbReference type="SAM" id="Phobius"/>
    </source>
</evidence>
<dbReference type="SUPFAM" id="SSF58104">
    <property type="entry name" value="Methyl-accepting chemotaxis protein (MCP) signaling domain"/>
    <property type="match status" value="1"/>
</dbReference>
<accession>A0ABT0KX67</accession>
<keyword evidence="5" id="KW-1133">Transmembrane helix</keyword>
<dbReference type="SMART" id="SM00304">
    <property type="entry name" value="HAMP"/>
    <property type="match status" value="1"/>
</dbReference>
<dbReference type="Pfam" id="PF00015">
    <property type="entry name" value="MCPsignal"/>
    <property type="match status" value="1"/>
</dbReference>
<dbReference type="Gene3D" id="1.10.287.950">
    <property type="entry name" value="Methyl-accepting chemotaxis protein"/>
    <property type="match status" value="1"/>
</dbReference>
<evidence type="ECO:0000259" key="8">
    <source>
        <dbReference type="PROSITE" id="PS50906"/>
    </source>
</evidence>
<evidence type="ECO:0000259" key="6">
    <source>
        <dbReference type="PROSITE" id="PS50111"/>
    </source>
</evidence>
<dbReference type="EMBL" id="JAKILK010000001">
    <property type="protein sequence ID" value="MCL1116028.1"/>
    <property type="molecule type" value="Genomic_DNA"/>
</dbReference>
<keyword evidence="5" id="KW-0812">Transmembrane</keyword>
<dbReference type="PROSITE" id="PS50111">
    <property type="entry name" value="CHEMOTAXIS_TRANSDUC_2"/>
    <property type="match status" value="1"/>
</dbReference>
<dbReference type="Pfam" id="PF08376">
    <property type="entry name" value="NIT"/>
    <property type="match status" value="1"/>
</dbReference>
<evidence type="ECO:0000256" key="3">
    <source>
        <dbReference type="ARBA" id="ARBA00029447"/>
    </source>
</evidence>
<dbReference type="Proteomes" id="UP001203212">
    <property type="component" value="Unassembled WGS sequence"/>
</dbReference>
<dbReference type="InterPro" id="IPR003660">
    <property type="entry name" value="HAMP_dom"/>
</dbReference>
<dbReference type="CDD" id="cd06225">
    <property type="entry name" value="HAMP"/>
    <property type="match status" value="1"/>
</dbReference>
<keyword evidence="10" id="KW-1185">Reference proteome</keyword>
<reference evidence="9 10" key="1">
    <citation type="submission" date="2022-01" db="EMBL/GenBank/DDBJ databases">
        <title>Whole genome-based taxonomy of the Shewanellaceae.</title>
        <authorList>
            <person name="Martin-Rodriguez A.J."/>
        </authorList>
    </citation>
    <scope>NUCLEOTIDE SEQUENCE [LARGE SCALE GENOMIC DNA]</scope>
    <source>
        <strain evidence="9 10">JCM 17801</strain>
    </source>
</reference>
<keyword evidence="2 4" id="KW-0807">Transducer</keyword>
<dbReference type="Pfam" id="PF00672">
    <property type="entry name" value="HAMP"/>
    <property type="match status" value="1"/>
</dbReference>
<sequence length="665" mass="73101">MNWQWIGNLTIFQKLALLALPPLFISIIYGGMFVHNKYQTRQQLTLIMSLTELAVTNSAFVHELQKERGMSAGFIGSQGNAFKDNLPQQRQLTNQQMQQFNNFIANVELPQVFNAKLNQVSQALTQLNSMRDSVDSLSISVAEEVKYYTLMNTLLLSMVDDAATETQISELALRLKSFASFLQAKERAGIERAVLSSTFGQPGFKPGMYRKFITLVAEQNTYAERFLASAMPDEAQLYQRALNTSAFTDVDDMREIAFSQEPSKISQQSPEAWFKTSSARINGLKDIENQLTEMLHQSSQSKLDNASQHMLTSLVALIIALSFVISITMSISKYLHVSLRKVQKTITHVGANFDLTSRIEHQTSDEFGQLASSFNSMMNEFETIIYQVRKNAITLVNAVETMNGFTHSMQNDVSQGSAEAEQVASAMTEMSATVTQIAANAVQASEASAQANSEAKTGNSDVSKTSNAIKTLAVEIGDAAEAIQTLDKDVQDIVALLDVISSIAEQTNLLALNAAIEAARAGEQGRGFAVVADEVRTLAQRSQKSTEDIKCMTDKLKSGAALAVQAMERGRTQAQQSVEEAVHAGKELNLIVTHVGVIDSMNEQIATSTHEQSAVAEEVNRNALKISEIYQHTRETAQQISELNDQLLNDASAMSNIVSKFTLNR</sequence>
<dbReference type="CDD" id="cd11386">
    <property type="entry name" value="MCP_signal"/>
    <property type="match status" value="1"/>
</dbReference>
<dbReference type="RefSeq" id="WP_188839717.1">
    <property type="nucleotide sequence ID" value="NZ_BMOT01000001.1"/>
</dbReference>
<feature type="domain" description="HAMP" evidence="7">
    <location>
        <begin position="333"/>
        <end position="386"/>
    </location>
</feature>
<protein>
    <submittedName>
        <fullName evidence="9">Methyl-accepting chemotaxis protein</fullName>
    </submittedName>
</protein>
<feature type="transmembrane region" description="Helical" evidence="5">
    <location>
        <begin position="15"/>
        <end position="34"/>
    </location>
</feature>
<feature type="transmembrane region" description="Helical" evidence="5">
    <location>
        <begin position="310"/>
        <end position="331"/>
    </location>
</feature>
<dbReference type="InterPro" id="IPR004089">
    <property type="entry name" value="MCPsignal_dom"/>
</dbReference>
<proteinExistence type="inferred from homology"/>
<organism evidence="9 10">
    <name type="scientific">Shewanella aestuarii</name>
    <dbReference type="NCBI Taxonomy" id="1028752"/>
    <lineage>
        <taxon>Bacteria</taxon>
        <taxon>Pseudomonadati</taxon>
        <taxon>Pseudomonadota</taxon>
        <taxon>Gammaproteobacteria</taxon>
        <taxon>Alteromonadales</taxon>
        <taxon>Shewanellaceae</taxon>
        <taxon>Shewanella</taxon>
    </lineage>
</organism>
<comment type="caution">
    <text evidence="9">The sequence shown here is derived from an EMBL/GenBank/DDBJ whole genome shotgun (WGS) entry which is preliminary data.</text>
</comment>
<dbReference type="PROSITE" id="PS50885">
    <property type="entry name" value="HAMP"/>
    <property type="match status" value="1"/>
</dbReference>
<comment type="subcellular location">
    <subcellularLocation>
        <location evidence="1">Membrane</location>
    </subcellularLocation>
</comment>
<name>A0ABT0KX67_9GAMM</name>
<dbReference type="InterPro" id="IPR010910">
    <property type="entry name" value="Nitrate/nitrite_sensing_bac"/>
</dbReference>
<evidence type="ECO:0000313" key="10">
    <source>
        <dbReference type="Proteomes" id="UP001203212"/>
    </source>
</evidence>
<evidence type="ECO:0000256" key="1">
    <source>
        <dbReference type="ARBA" id="ARBA00004370"/>
    </source>
</evidence>
<gene>
    <name evidence="9" type="ORF">L2689_02060</name>
</gene>
<comment type="similarity">
    <text evidence="3">Belongs to the methyl-accepting chemotaxis (MCP) protein family.</text>
</comment>
<evidence type="ECO:0000313" key="9">
    <source>
        <dbReference type="EMBL" id="MCL1116028.1"/>
    </source>
</evidence>
<dbReference type="PANTHER" id="PTHR32089">
    <property type="entry name" value="METHYL-ACCEPTING CHEMOTAXIS PROTEIN MCPB"/>
    <property type="match status" value="1"/>
</dbReference>
<dbReference type="SMART" id="SM00283">
    <property type="entry name" value="MA"/>
    <property type="match status" value="1"/>
</dbReference>
<dbReference type="InterPro" id="IPR013587">
    <property type="entry name" value="Nitrate/nitrite_sensing"/>
</dbReference>
<feature type="domain" description="NIT" evidence="8">
    <location>
        <begin position="55"/>
        <end position="302"/>
    </location>
</feature>
<dbReference type="PANTHER" id="PTHR32089:SF120">
    <property type="entry name" value="METHYL-ACCEPTING CHEMOTAXIS PROTEIN TLPQ"/>
    <property type="match status" value="1"/>
</dbReference>
<evidence type="ECO:0000256" key="2">
    <source>
        <dbReference type="ARBA" id="ARBA00023224"/>
    </source>
</evidence>
<evidence type="ECO:0000259" key="7">
    <source>
        <dbReference type="PROSITE" id="PS50885"/>
    </source>
</evidence>
<feature type="domain" description="Methyl-accepting transducer" evidence="6">
    <location>
        <begin position="391"/>
        <end position="627"/>
    </location>
</feature>
<dbReference type="PROSITE" id="PS50906">
    <property type="entry name" value="NIT"/>
    <property type="match status" value="1"/>
</dbReference>